<comment type="caution">
    <text evidence="2">The sequence shown here is derived from an EMBL/GenBank/DDBJ whole genome shotgun (WGS) entry which is preliminary data.</text>
</comment>
<protein>
    <submittedName>
        <fullName evidence="2">Uncharacterized protein</fullName>
    </submittedName>
</protein>
<sequence>MLTRSSAASRSSPPIDQEIEKRRRSTITNNDEQQQNDNFSSTQAKPLKKRWLAHHNDDQEQQVDLSQDNLLSINNLIREYNFQDWQTITVLVRIGNNEYVSGTITDIPKTACLTVVPS</sequence>
<dbReference type="AlphaFoldDB" id="A0A816GRX5"/>
<accession>A0A816GRX5</accession>
<gene>
    <name evidence="2" type="ORF">XAT740_LOCUS59888</name>
</gene>
<feature type="non-terminal residue" evidence="2">
    <location>
        <position position="118"/>
    </location>
</feature>
<feature type="compositionally biased region" description="Low complexity" evidence="1">
    <location>
        <begin position="1"/>
        <end position="14"/>
    </location>
</feature>
<feature type="region of interest" description="Disordered" evidence="1">
    <location>
        <begin position="1"/>
        <end position="47"/>
    </location>
</feature>
<reference evidence="2" key="1">
    <citation type="submission" date="2021-02" db="EMBL/GenBank/DDBJ databases">
        <authorList>
            <person name="Nowell W R."/>
        </authorList>
    </citation>
    <scope>NUCLEOTIDE SEQUENCE</scope>
</reference>
<evidence type="ECO:0000313" key="2">
    <source>
        <dbReference type="EMBL" id="CAF1677489.1"/>
    </source>
</evidence>
<name>A0A816GRX5_ADIRI</name>
<evidence type="ECO:0000256" key="1">
    <source>
        <dbReference type="SAM" id="MobiDB-lite"/>
    </source>
</evidence>
<keyword evidence="3" id="KW-1185">Reference proteome</keyword>
<evidence type="ECO:0000313" key="3">
    <source>
        <dbReference type="Proteomes" id="UP000663828"/>
    </source>
</evidence>
<dbReference type="Proteomes" id="UP000663828">
    <property type="component" value="Unassembled WGS sequence"/>
</dbReference>
<organism evidence="2 3">
    <name type="scientific">Adineta ricciae</name>
    <name type="common">Rotifer</name>
    <dbReference type="NCBI Taxonomy" id="249248"/>
    <lineage>
        <taxon>Eukaryota</taxon>
        <taxon>Metazoa</taxon>
        <taxon>Spiralia</taxon>
        <taxon>Gnathifera</taxon>
        <taxon>Rotifera</taxon>
        <taxon>Eurotatoria</taxon>
        <taxon>Bdelloidea</taxon>
        <taxon>Adinetida</taxon>
        <taxon>Adinetidae</taxon>
        <taxon>Adineta</taxon>
    </lineage>
</organism>
<feature type="compositionally biased region" description="Polar residues" evidence="1">
    <location>
        <begin position="26"/>
        <end position="44"/>
    </location>
</feature>
<dbReference type="EMBL" id="CAJNOR010014269">
    <property type="protein sequence ID" value="CAF1677489.1"/>
    <property type="molecule type" value="Genomic_DNA"/>
</dbReference>
<proteinExistence type="predicted"/>